<keyword evidence="1" id="KW-1133">Transmembrane helix</keyword>
<feature type="transmembrane region" description="Helical" evidence="1">
    <location>
        <begin position="45"/>
        <end position="62"/>
    </location>
</feature>
<reference evidence="2 3" key="1">
    <citation type="submission" date="2018-11" db="EMBL/GenBank/DDBJ databases">
        <title>Sequencing the genomes of 1000 actinobacteria strains.</title>
        <authorList>
            <person name="Klenk H.-P."/>
        </authorList>
    </citation>
    <scope>NUCLEOTIDE SEQUENCE [LARGE SCALE GENOMIC DNA]</scope>
    <source>
        <strain evidence="2 3">DSM 43634</strain>
    </source>
</reference>
<dbReference type="AlphaFoldDB" id="A0A3N1GMZ5"/>
<comment type="caution">
    <text evidence="2">The sequence shown here is derived from an EMBL/GenBank/DDBJ whole genome shotgun (WGS) entry which is preliminary data.</text>
</comment>
<dbReference type="Proteomes" id="UP000271683">
    <property type="component" value="Unassembled WGS sequence"/>
</dbReference>
<protein>
    <submittedName>
        <fullName evidence="2">Uncharacterized protein</fullName>
    </submittedName>
</protein>
<sequence length="139" mass="15443">MLNPLRPPRKPLIRVLLAGLLDLAIVGSESTLSLAVQDATGSSRLGGLAAWLLAVPFVVWLAPKVSYRRRDAVLAPWVLLIVAWRITSLPYRDWPPRDDEVPRAKYIRATEFGTSWKPEYTGLWRLPKTNDVEATAGAA</sequence>
<organism evidence="2 3">
    <name type="scientific">Couchioplanes caeruleus</name>
    <dbReference type="NCBI Taxonomy" id="56438"/>
    <lineage>
        <taxon>Bacteria</taxon>
        <taxon>Bacillati</taxon>
        <taxon>Actinomycetota</taxon>
        <taxon>Actinomycetes</taxon>
        <taxon>Micromonosporales</taxon>
        <taxon>Micromonosporaceae</taxon>
        <taxon>Couchioplanes</taxon>
    </lineage>
</organism>
<gene>
    <name evidence="2" type="ORF">EDD30_4385</name>
</gene>
<dbReference type="RefSeq" id="WP_170047430.1">
    <property type="nucleotide sequence ID" value="NZ_RJKL01000001.1"/>
</dbReference>
<evidence type="ECO:0000313" key="3">
    <source>
        <dbReference type="Proteomes" id="UP000271683"/>
    </source>
</evidence>
<dbReference type="EMBL" id="RJKL01000001">
    <property type="protein sequence ID" value="ROP31476.1"/>
    <property type="molecule type" value="Genomic_DNA"/>
</dbReference>
<name>A0A3N1GMZ5_9ACTN</name>
<proteinExistence type="predicted"/>
<accession>A0A3N1GMZ5</accession>
<evidence type="ECO:0000313" key="2">
    <source>
        <dbReference type="EMBL" id="ROP31476.1"/>
    </source>
</evidence>
<keyword evidence="1" id="KW-0472">Membrane</keyword>
<evidence type="ECO:0000256" key="1">
    <source>
        <dbReference type="SAM" id="Phobius"/>
    </source>
</evidence>
<keyword evidence="1" id="KW-0812">Transmembrane</keyword>